<feature type="domain" description="Glycoside hydrolase family 2 catalytic" evidence="2">
    <location>
        <begin position="65"/>
        <end position="203"/>
    </location>
</feature>
<dbReference type="GO" id="GO:0019391">
    <property type="term" value="P:glucuronoside catabolic process"/>
    <property type="evidence" value="ECO:0007669"/>
    <property type="project" value="TreeGrafter"/>
</dbReference>
<accession>A0A3R7QEC1</accession>
<evidence type="ECO:0000313" key="3">
    <source>
        <dbReference type="EMBL" id="ROT76049.1"/>
    </source>
</evidence>
<sequence length="214" mass="24382">MFGAPKSPPKPRRCVIGCLRGGTRIRRRDWLREGSGGPFERKPGRARTCPECQTLVKGCSPNPVGQAVEEVQHPAIQVDASRPVTCALSYPKYEEHAGSSLDVILVNRYFSWYSDTGHLELIYNQTVNEFTEWHLLHNKPVMISEYGAGTIAGFHMDPAFTWTEEYQAELMVENFKAFDTLRSKGFFFGEMIWNFADFATNMGKWVLKVFFNSQ</sequence>
<dbReference type="Gene3D" id="3.20.20.80">
    <property type="entry name" value="Glycosidases"/>
    <property type="match status" value="1"/>
</dbReference>
<reference evidence="3 4" key="1">
    <citation type="submission" date="2018-04" db="EMBL/GenBank/DDBJ databases">
        <authorList>
            <person name="Zhang X."/>
            <person name="Yuan J."/>
            <person name="Li F."/>
            <person name="Xiang J."/>
        </authorList>
    </citation>
    <scope>NUCLEOTIDE SEQUENCE [LARGE SCALE GENOMIC DNA]</scope>
    <source>
        <tissue evidence="3">Muscle</tissue>
    </source>
</reference>
<dbReference type="Proteomes" id="UP000283509">
    <property type="component" value="Unassembled WGS sequence"/>
</dbReference>
<protein>
    <recommendedName>
        <fullName evidence="2">Glycoside hydrolase family 2 catalytic domain-containing protein</fullName>
    </recommendedName>
</protein>
<proteinExistence type="inferred from homology"/>
<organism evidence="3 4">
    <name type="scientific">Penaeus vannamei</name>
    <name type="common">Whiteleg shrimp</name>
    <name type="synonym">Litopenaeus vannamei</name>
    <dbReference type="NCBI Taxonomy" id="6689"/>
    <lineage>
        <taxon>Eukaryota</taxon>
        <taxon>Metazoa</taxon>
        <taxon>Ecdysozoa</taxon>
        <taxon>Arthropoda</taxon>
        <taxon>Crustacea</taxon>
        <taxon>Multicrustacea</taxon>
        <taxon>Malacostraca</taxon>
        <taxon>Eumalacostraca</taxon>
        <taxon>Eucarida</taxon>
        <taxon>Decapoda</taxon>
        <taxon>Dendrobranchiata</taxon>
        <taxon>Penaeoidea</taxon>
        <taxon>Penaeidae</taxon>
        <taxon>Penaeus</taxon>
    </lineage>
</organism>
<dbReference type="InterPro" id="IPR017853">
    <property type="entry name" value="GH"/>
</dbReference>
<dbReference type="Pfam" id="PF02836">
    <property type="entry name" value="Glyco_hydro_2_C"/>
    <property type="match status" value="1"/>
</dbReference>
<keyword evidence="4" id="KW-1185">Reference proteome</keyword>
<gene>
    <name evidence="3" type="ORF">C7M84_005359</name>
</gene>
<reference evidence="3 4" key="2">
    <citation type="submission" date="2019-01" db="EMBL/GenBank/DDBJ databases">
        <title>The decoding of complex shrimp genome reveals the adaptation for benthos swimmer, frequently molting mechanism and breeding impact on genome.</title>
        <authorList>
            <person name="Sun Y."/>
            <person name="Gao Y."/>
            <person name="Yu Y."/>
        </authorList>
    </citation>
    <scope>NUCLEOTIDE SEQUENCE [LARGE SCALE GENOMIC DNA]</scope>
    <source>
        <tissue evidence="3">Muscle</tissue>
    </source>
</reference>
<comment type="caution">
    <text evidence="3">The sequence shown here is derived from an EMBL/GenBank/DDBJ whole genome shotgun (WGS) entry which is preliminary data.</text>
</comment>
<dbReference type="PANTHER" id="PTHR10066:SF67">
    <property type="entry name" value="BETA-GLUCURONIDASE"/>
    <property type="match status" value="1"/>
</dbReference>
<dbReference type="PANTHER" id="PTHR10066">
    <property type="entry name" value="BETA-GLUCURONIDASE"/>
    <property type="match status" value="1"/>
</dbReference>
<dbReference type="GO" id="GO:0030246">
    <property type="term" value="F:carbohydrate binding"/>
    <property type="evidence" value="ECO:0007669"/>
    <property type="project" value="TreeGrafter"/>
</dbReference>
<comment type="similarity">
    <text evidence="1">Belongs to the glycosyl hydrolase 2 family.</text>
</comment>
<name>A0A3R7QEC1_PENVA</name>
<dbReference type="EMBL" id="QCYY01001697">
    <property type="protein sequence ID" value="ROT76049.1"/>
    <property type="molecule type" value="Genomic_DNA"/>
</dbReference>
<evidence type="ECO:0000313" key="4">
    <source>
        <dbReference type="Proteomes" id="UP000283509"/>
    </source>
</evidence>
<dbReference type="GO" id="GO:0005975">
    <property type="term" value="P:carbohydrate metabolic process"/>
    <property type="evidence" value="ECO:0007669"/>
    <property type="project" value="InterPro"/>
</dbReference>
<dbReference type="GO" id="GO:0004566">
    <property type="term" value="F:beta-glucuronidase activity"/>
    <property type="evidence" value="ECO:0007669"/>
    <property type="project" value="TreeGrafter"/>
</dbReference>
<dbReference type="GO" id="GO:0005615">
    <property type="term" value="C:extracellular space"/>
    <property type="evidence" value="ECO:0007669"/>
    <property type="project" value="TreeGrafter"/>
</dbReference>
<evidence type="ECO:0000256" key="1">
    <source>
        <dbReference type="ARBA" id="ARBA00007401"/>
    </source>
</evidence>
<dbReference type="OrthoDB" id="408532at2759"/>
<dbReference type="AlphaFoldDB" id="A0A3R7QEC1"/>
<dbReference type="SUPFAM" id="SSF51445">
    <property type="entry name" value="(Trans)glycosidases"/>
    <property type="match status" value="1"/>
</dbReference>
<evidence type="ECO:0000259" key="2">
    <source>
        <dbReference type="Pfam" id="PF02836"/>
    </source>
</evidence>
<dbReference type="InterPro" id="IPR006103">
    <property type="entry name" value="Glyco_hydro_2_cat"/>
</dbReference>
<dbReference type="STRING" id="6689.A0A3R7QEC1"/>